<keyword evidence="3" id="KW-1185">Reference proteome</keyword>
<reference evidence="2 3" key="1">
    <citation type="submission" date="2019-07" db="EMBL/GenBank/DDBJ databases">
        <title>Complete Genome Sequence and Methylome Analysis of Arthrobacter luteus NEB113.</title>
        <authorList>
            <person name="Fomenkov A."/>
            <person name="Anton B.P."/>
            <person name="Vincze T."/>
            <person name="Roberts R.J."/>
        </authorList>
    </citation>
    <scope>NUCLEOTIDE SEQUENCE [LARGE SCALE GENOMIC DNA]</scope>
    <source>
        <strain evidence="2 3">NEB113</strain>
    </source>
</reference>
<gene>
    <name evidence="1" type="ORF">Ccel01_21840</name>
    <name evidence="2" type="ORF">FOG94_18590</name>
</gene>
<dbReference type="RefSeq" id="WP_137280785.1">
    <property type="nucleotide sequence ID" value="NZ_BSTG01000002.1"/>
</dbReference>
<name>A0AAV5P774_CELCE</name>
<dbReference type="EMBL" id="BSTG01000002">
    <property type="protein sequence ID" value="GLY57582.1"/>
    <property type="molecule type" value="Genomic_DNA"/>
</dbReference>
<accession>A0AAV5P774</accession>
<evidence type="ECO:0000313" key="1">
    <source>
        <dbReference type="EMBL" id="GLY57582.1"/>
    </source>
</evidence>
<evidence type="ECO:0000313" key="3">
    <source>
        <dbReference type="Proteomes" id="UP000319068"/>
    </source>
</evidence>
<sequence length="210" mass="23680">MPLDYLLFREHMGTKSSLECFLKGHLWLELCVNNALSVHLANPSALPTDRLTFANKVALCHALGAFRDADVSALRSLNRLRNRLAHRVDAEIENEELLAIGEQLTDHAEHQYRAPKREPGDGKLETMVFIFFALVASLEYQNICAAYRKNNEIGLLQFAARTMVMKNLGKYEPKRDDPVVRKRFGVPEPPVPADVWRNFRAPGDDGGTVP</sequence>
<reference evidence="1" key="2">
    <citation type="submission" date="2023-03" db="EMBL/GenBank/DDBJ databases">
        <title>Cellulosimicrobium cellulans NBRC 103059.</title>
        <authorList>
            <person name="Ichikawa N."/>
            <person name="Sato H."/>
            <person name="Tonouchi N."/>
        </authorList>
    </citation>
    <scope>NUCLEOTIDE SEQUENCE</scope>
    <source>
        <strain evidence="1">NBRC 103059</strain>
    </source>
</reference>
<dbReference type="SUPFAM" id="SSF158668">
    <property type="entry name" value="MtlR-like"/>
    <property type="match status" value="1"/>
</dbReference>
<organism evidence="1 4">
    <name type="scientific">Cellulosimicrobium cellulans</name>
    <name type="common">Arthrobacter luteus</name>
    <dbReference type="NCBI Taxonomy" id="1710"/>
    <lineage>
        <taxon>Bacteria</taxon>
        <taxon>Bacillati</taxon>
        <taxon>Actinomycetota</taxon>
        <taxon>Actinomycetes</taxon>
        <taxon>Micrococcales</taxon>
        <taxon>Promicromonosporaceae</taxon>
        <taxon>Cellulosimicrobium</taxon>
    </lineage>
</organism>
<evidence type="ECO:0000313" key="2">
    <source>
        <dbReference type="EMBL" id="QDP76833.1"/>
    </source>
</evidence>
<dbReference type="AlphaFoldDB" id="A0AAV5P774"/>
<evidence type="ECO:0000313" key="4">
    <source>
        <dbReference type="Proteomes" id="UP001165168"/>
    </source>
</evidence>
<dbReference type="Proteomes" id="UP000319068">
    <property type="component" value="Chromosome"/>
</dbReference>
<protein>
    <recommendedName>
        <fullName evidence="5">DUF4145 domain-containing protein</fullName>
    </recommendedName>
</protein>
<evidence type="ECO:0008006" key="5">
    <source>
        <dbReference type="Google" id="ProtNLM"/>
    </source>
</evidence>
<dbReference type="InterPro" id="IPR038026">
    <property type="entry name" value="MtlR-like_sf"/>
</dbReference>
<proteinExistence type="predicted"/>
<dbReference type="Proteomes" id="UP001165168">
    <property type="component" value="Unassembled WGS sequence"/>
</dbReference>
<dbReference type="EMBL" id="CP041694">
    <property type="protein sequence ID" value="QDP76833.1"/>
    <property type="molecule type" value="Genomic_DNA"/>
</dbReference>